<evidence type="ECO:0000256" key="3">
    <source>
        <dbReference type="ARBA" id="ARBA00022913"/>
    </source>
</evidence>
<evidence type="ECO:0000313" key="6">
    <source>
        <dbReference type="EMBL" id="CNL95572.1"/>
    </source>
</evidence>
<protein>
    <submittedName>
        <fullName evidence="6">Putative hemolysin</fullName>
    </submittedName>
</protein>
<gene>
    <name evidence="6" type="ORF">ERS008460_04193</name>
</gene>
<keyword evidence="2" id="KW-0800">Toxin</keyword>
<sequence>MGEYIAQQMYPGINREDLTEEQRQTISALGTLAAGLAGGVVGDSTADAVAGAQAGKNAVENNSLSDIIDNKTSGVSQEQKYQNAQKELVAAVEEYKTQNCAGISADACSAKMQANSDELLKGFAGFGIDFVPIIGDIKSFAEAQSALDYLVAAIGIIPGAGDAAGKAIKAAETALKKGDVAEASKLLNKASDEIQSVKALDVGSYKDLKKGEVVGDGLEHDHIPSFAALRKAKENELGRKLTPAEEKNLYQNATAVEVPKDAHQSGPTYGGKNTAAQVQQDALDLCGAVCRDTDALRNNMIERGYDPKQVDDAIKQIIDRNHQTGVIK</sequence>
<dbReference type="GO" id="GO:0090729">
    <property type="term" value="F:toxin activity"/>
    <property type="evidence" value="ECO:0007669"/>
    <property type="project" value="UniProtKB-KW"/>
</dbReference>
<evidence type="ECO:0000256" key="2">
    <source>
        <dbReference type="ARBA" id="ARBA00022656"/>
    </source>
</evidence>
<comment type="subcellular location">
    <subcellularLocation>
        <location evidence="1">Target cell</location>
        <location evidence="1">Target cell cytoplasm</location>
    </subcellularLocation>
</comment>
<dbReference type="EMBL" id="CQEM01000040">
    <property type="protein sequence ID" value="CNL95572.1"/>
    <property type="molecule type" value="Genomic_DNA"/>
</dbReference>
<organism evidence="6 7">
    <name type="scientific">Yersinia aleksiciae</name>
    <dbReference type="NCBI Taxonomy" id="263819"/>
    <lineage>
        <taxon>Bacteria</taxon>
        <taxon>Pseudomonadati</taxon>
        <taxon>Pseudomonadota</taxon>
        <taxon>Gammaproteobacteria</taxon>
        <taxon>Enterobacterales</taxon>
        <taxon>Yersiniaceae</taxon>
        <taxon>Yersinia</taxon>
    </lineage>
</organism>
<dbReference type="AlphaFoldDB" id="A0A0T9V1N4"/>
<feature type="domain" description="VENN motif-containing" evidence="5">
    <location>
        <begin position="16"/>
        <end position="66"/>
    </location>
</feature>
<dbReference type="InterPro" id="IPR006914">
    <property type="entry name" value="VENN_dom"/>
</dbReference>
<evidence type="ECO:0000259" key="5">
    <source>
        <dbReference type="Pfam" id="PF04829"/>
    </source>
</evidence>
<keyword evidence="3" id="KW-1266">Target cell cytoplasm</keyword>
<evidence type="ECO:0000313" key="7">
    <source>
        <dbReference type="Proteomes" id="UP000040088"/>
    </source>
</evidence>
<dbReference type="Pfam" id="PF04829">
    <property type="entry name" value="PT-VENN"/>
    <property type="match status" value="1"/>
</dbReference>
<evidence type="ECO:0000256" key="4">
    <source>
        <dbReference type="ARBA" id="ARBA00023026"/>
    </source>
</evidence>
<evidence type="ECO:0000256" key="1">
    <source>
        <dbReference type="ARBA" id="ARBA00004219"/>
    </source>
</evidence>
<reference evidence="7" key="1">
    <citation type="submission" date="2015-03" db="EMBL/GenBank/DDBJ databases">
        <authorList>
            <consortium name="Pathogen Informatics"/>
        </authorList>
    </citation>
    <scope>NUCLEOTIDE SEQUENCE [LARGE SCALE GENOMIC DNA]</scope>
    <source>
        <strain evidence="7">IP27925</strain>
    </source>
</reference>
<proteinExistence type="predicted"/>
<name>A0A0T9V1N4_YERAE</name>
<dbReference type="Proteomes" id="UP000040088">
    <property type="component" value="Unassembled WGS sequence"/>
</dbReference>
<accession>A0A0T9V1N4</accession>
<keyword evidence="4" id="KW-0843">Virulence</keyword>